<comment type="caution">
    <text evidence="2">The sequence shown here is derived from an EMBL/GenBank/DDBJ whole genome shotgun (WGS) entry which is preliminary data.</text>
</comment>
<organism evidence="2 3">
    <name type="scientific">Candidatus Argoarchaeum ethanivorans</name>
    <dbReference type="NCBI Taxonomy" id="2608793"/>
    <lineage>
        <taxon>Archaea</taxon>
        <taxon>Methanobacteriati</taxon>
        <taxon>Methanobacteriota</taxon>
        <taxon>Stenosarchaea group</taxon>
        <taxon>Methanomicrobia</taxon>
        <taxon>Methanosarcinales</taxon>
        <taxon>Methanosarcinales incertae sedis</taxon>
        <taxon>GOM Arc I cluster</taxon>
        <taxon>Candidatus Argoarchaeum</taxon>
    </lineage>
</organism>
<dbReference type="Proteomes" id="UP000634805">
    <property type="component" value="Unassembled WGS sequence"/>
</dbReference>
<name>A0A811T876_9EURY</name>
<proteinExistence type="predicted"/>
<evidence type="ECO:0000313" key="3">
    <source>
        <dbReference type="Proteomes" id="UP000634805"/>
    </source>
</evidence>
<dbReference type="EMBL" id="CAJHIS010000012">
    <property type="protein sequence ID" value="CAD6493494.1"/>
    <property type="molecule type" value="Genomic_DNA"/>
</dbReference>
<gene>
    <name evidence="1" type="ORF">ANIMEMIM_00021</name>
    <name evidence="2" type="ORF">EMLJLAPB_00527</name>
</gene>
<evidence type="ECO:0000313" key="2">
    <source>
        <dbReference type="EMBL" id="CAD6493494.1"/>
    </source>
</evidence>
<accession>A0A811T876</accession>
<dbReference type="Proteomes" id="UP000637195">
    <property type="component" value="Unassembled WGS sequence"/>
</dbReference>
<sequence>MKIKNRFEKHLGGLISGIINKKEIIYSVMPSCFRQHLKESTIKANYVIFLSEQVQWNEEWGFCLE</sequence>
<protein>
    <submittedName>
        <fullName evidence="2">Uncharacterized protein</fullName>
    </submittedName>
</protein>
<dbReference type="AlphaFoldDB" id="A0A811T876"/>
<reference evidence="2" key="1">
    <citation type="submission" date="2020-10" db="EMBL/GenBank/DDBJ databases">
        <authorList>
            <person name="Hahn C.J."/>
            <person name="Laso-Perez R."/>
            <person name="Vulcano F."/>
            <person name="Vaziourakis K.-M."/>
            <person name="Stokke R."/>
            <person name="Steen I.H."/>
            <person name="Teske A."/>
            <person name="Boetius A."/>
            <person name="Liebeke M."/>
            <person name="Amann R."/>
            <person name="Knittel K."/>
        </authorList>
    </citation>
    <scope>NUCLEOTIDE SEQUENCE</scope>
    <source>
        <strain evidence="2">Gfbio:e3339647-f889-4370-9287-4fb5cb688e4c:AG392D22_GoMArc1</strain>
        <strain evidence="1">Gfbio:e3339647-f889-4370-9287-4fb5cb688e4c:AG393N10_GoMArc1</strain>
    </source>
</reference>
<dbReference type="EMBL" id="CAJHIM010000001">
    <property type="protein sequence ID" value="CAD6490814.1"/>
    <property type="molecule type" value="Genomic_DNA"/>
</dbReference>
<evidence type="ECO:0000313" key="1">
    <source>
        <dbReference type="EMBL" id="CAD6490814.1"/>
    </source>
</evidence>